<dbReference type="EMBL" id="JAAMPU010000101">
    <property type="protein sequence ID" value="NMH27468.1"/>
    <property type="molecule type" value="Genomic_DNA"/>
</dbReference>
<dbReference type="PANTHER" id="PTHR43877">
    <property type="entry name" value="AMINOALKYLPHOSPHONATE N-ACETYLTRANSFERASE-RELATED-RELATED"/>
    <property type="match status" value="1"/>
</dbReference>
<dbReference type="GO" id="GO:0016747">
    <property type="term" value="F:acyltransferase activity, transferring groups other than amino-acyl groups"/>
    <property type="evidence" value="ECO:0007669"/>
    <property type="project" value="InterPro"/>
</dbReference>
<dbReference type="InterPro" id="IPR050832">
    <property type="entry name" value="Bact_Acetyltransf"/>
</dbReference>
<dbReference type="InterPro" id="IPR016181">
    <property type="entry name" value="Acyl_CoA_acyltransferase"/>
</dbReference>
<dbReference type="CDD" id="cd04301">
    <property type="entry name" value="NAT_SF"/>
    <property type="match status" value="1"/>
</dbReference>
<evidence type="ECO:0000313" key="4">
    <source>
        <dbReference type="EMBL" id="NMH27468.1"/>
    </source>
</evidence>
<dbReference type="AlphaFoldDB" id="A0A972FKK4"/>
<evidence type="ECO:0000256" key="2">
    <source>
        <dbReference type="ARBA" id="ARBA00023315"/>
    </source>
</evidence>
<name>A0A972FKK4_9FLAO</name>
<evidence type="ECO:0000256" key="1">
    <source>
        <dbReference type="ARBA" id="ARBA00022679"/>
    </source>
</evidence>
<accession>A0A972FKK4</accession>
<keyword evidence="1" id="KW-0808">Transferase</keyword>
<dbReference type="Gene3D" id="3.40.630.30">
    <property type="match status" value="1"/>
</dbReference>
<dbReference type="PANTHER" id="PTHR43877:SF2">
    <property type="entry name" value="AMINOALKYLPHOSPHONATE N-ACETYLTRANSFERASE-RELATED"/>
    <property type="match status" value="1"/>
</dbReference>
<comment type="caution">
    <text evidence="4">The sequence shown here is derived from an EMBL/GenBank/DDBJ whole genome shotgun (WGS) entry which is preliminary data.</text>
</comment>
<gene>
    <name evidence="4" type="ORF">G6047_05430</name>
</gene>
<keyword evidence="2" id="KW-0012">Acyltransferase</keyword>
<evidence type="ECO:0000313" key="5">
    <source>
        <dbReference type="Proteomes" id="UP000712080"/>
    </source>
</evidence>
<dbReference type="PROSITE" id="PS51186">
    <property type="entry name" value="GNAT"/>
    <property type="match status" value="1"/>
</dbReference>
<keyword evidence="5" id="KW-1185">Reference proteome</keyword>
<sequence length="149" mass="17135">MDVTIKPALQTNVPEITQLMQDFYAIDGYPMDQTKSGALLSEFIKDEKHGGVWLVTKEETTCGYIILTLIFSFEYGGWIGFLDELYIKDEFRGQGIGKVAVDFIISEAKRRQLKLLYLEVEPHNESAQKLYLDKGFKQHKRKLLAWKPG</sequence>
<organism evidence="4 5">
    <name type="scientific">Flavobacterium silvaticum</name>
    <dbReference type="NCBI Taxonomy" id="1852020"/>
    <lineage>
        <taxon>Bacteria</taxon>
        <taxon>Pseudomonadati</taxon>
        <taxon>Bacteroidota</taxon>
        <taxon>Flavobacteriia</taxon>
        <taxon>Flavobacteriales</taxon>
        <taxon>Flavobacteriaceae</taxon>
        <taxon>Flavobacterium</taxon>
    </lineage>
</organism>
<dbReference type="SUPFAM" id="SSF55729">
    <property type="entry name" value="Acyl-CoA N-acyltransferases (Nat)"/>
    <property type="match status" value="1"/>
</dbReference>
<dbReference type="Proteomes" id="UP000712080">
    <property type="component" value="Unassembled WGS sequence"/>
</dbReference>
<dbReference type="InterPro" id="IPR000182">
    <property type="entry name" value="GNAT_dom"/>
</dbReference>
<protein>
    <submittedName>
        <fullName evidence="4">GNAT family N-acetyltransferase</fullName>
    </submittedName>
</protein>
<dbReference type="RefSeq" id="WP_169526474.1">
    <property type="nucleotide sequence ID" value="NZ_JAAMPU010000101.1"/>
</dbReference>
<feature type="domain" description="N-acetyltransferase" evidence="3">
    <location>
        <begin position="3"/>
        <end position="149"/>
    </location>
</feature>
<evidence type="ECO:0000259" key="3">
    <source>
        <dbReference type="PROSITE" id="PS51186"/>
    </source>
</evidence>
<reference evidence="4" key="1">
    <citation type="submission" date="2020-02" db="EMBL/GenBank/DDBJ databases">
        <title>Flavobacterium sp. genome.</title>
        <authorList>
            <person name="Jung H.S."/>
            <person name="Baek J.H."/>
            <person name="Jeon C.O."/>
        </authorList>
    </citation>
    <scope>NUCLEOTIDE SEQUENCE</scope>
    <source>
        <strain evidence="4">SE-s28</strain>
    </source>
</reference>
<dbReference type="Pfam" id="PF00583">
    <property type="entry name" value="Acetyltransf_1"/>
    <property type="match status" value="1"/>
</dbReference>
<proteinExistence type="predicted"/>